<organism evidence="1 2">
    <name type="scientific">Cryobacterium gelidum</name>
    <dbReference type="NCBI Taxonomy" id="1259164"/>
    <lineage>
        <taxon>Bacteria</taxon>
        <taxon>Bacillati</taxon>
        <taxon>Actinomycetota</taxon>
        <taxon>Actinomycetes</taxon>
        <taxon>Micrococcales</taxon>
        <taxon>Microbacteriaceae</taxon>
        <taxon>Cryobacterium</taxon>
    </lineage>
</organism>
<proteinExistence type="predicted"/>
<sequence length="96" mass="10969">MDGVEVSPYGQDRAERLAMLRSQRSLLLTLCAEITAMRRRLADLDPSESWTSQSQRAYLLCVTDVVEQVDLVLHYLNEALHSVRLQIYDAETLCRA</sequence>
<protein>
    <submittedName>
        <fullName evidence="1">Uncharacterized protein</fullName>
    </submittedName>
</protein>
<evidence type="ECO:0000313" key="1">
    <source>
        <dbReference type="EMBL" id="TFD70794.1"/>
    </source>
</evidence>
<dbReference type="EMBL" id="SOHL01000015">
    <property type="protein sequence ID" value="TFD70794.1"/>
    <property type="molecule type" value="Genomic_DNA"/>
</dbReference>
<dbReference type="AlphaFoldDB" id="A0A4V6QIK4"/>
<comment type="caution">
    <text evidence="1">The sequence shown here is derived from an EMBL/GenBank/DDBJ whole genome shotgun (WGS) entry which is preliminary data.</text>
</comment>
<dbReference type="RefSeq" id="WP_134551604.1">
    <property type="nucleotide sequence ID" value="NZ_SOHL01000015.1"/>
</dbReference>
<gene>
    <name evidence="1" type="ORF">E3T50_09485</name>
</gene>
<dbReference type="Proteomes" id="UP000297983">
    <property type="component" value="Unassembled WGS sequence"/>
</dbReference>
<accession>A0A4V6QIK4</accession>
<keyword evidence="2" id="KW-1185">Reference proteome</keyword>
<name>A0A4V6QIK4_9MICO</name>
<evidence type="ECO:0000313" key="2">
    <source>
        <dbReference type="Proteomes" id="UP000297983"/>
    </source>
</evidence>
<reference evidence="1 2" key="1">
    <citation type="submission" date="2019-03" db="EMBL/GenBank/DDBJ databases">
        <title>Genomics of glacier-inhabiting Cryobacterium strains.</title>
        <authorList>
            <person name="Liu Q."/>
            <person name="Xin Y.-H."/>
        </authorList>
    </citation>
    <scope>NUCLEOTIDE SEQUENCE [LARGE SCALE GENOMIC DNA]</scope>
    <source>
        <strain evidence="1 2">Hz16</strain>
    </source>
</reference>